<dbReference type="SUPFAM" id="SSF53098">
    <property type="entry name" value="Ribonuclease H-like"/>
    <property type="match status" value="1"/>
</dbReference>
<proteinExistence type="predicted"/>
<dbReference type="InterPro" id="IPR044730">
    <property type="entry name" value="RNase_H-like_dom_plant"/>
</dbReference>
<reference evidence="3 4" key="1">
    <citation type="submission" date="2016-09" db="EMBL/GenBank/DDBJ databases">
        <title>The draft genome of Dichanthelium oligosanthes: A C3 panicoid grass species.</title>
        <authorList>
            <person name="Studer A.J."/>
            <person name="Schnable J.C."/>
            <person name="Brutnell T.P."/>
        </authorList>
    </citation>
    <scope>NUCLEOTIDE SEQUENCE [LARGE SCALE GENOMIC DNA]</scope>
    <source>
        <strain evidence="4">cv. Kellogg 1175</strain>
        <tissue evidence="3">Leaf</tissue>
    </source>
</reference>
<keyword evidence="4" id="KW-1185">Reference proteome</keyword>
<dbReference type="Pfam" id="PF13966">
    <property type="entry name" value="zf-RVT"/>
    <property type="match status" value="1"/>
</dbReference>
<feature type="domain" description="Reverse transcriptase zinc-binding" evidence="2">
    <location>
        <begin position="2"/>
        <end position="60"/>
    </location>
</feature>
<feature type="domain" description="RNase H type-1" evidence="1">
    <location>
        <begin position="163"/>
        <end position="283"/>
    </location>
</feature>
<dbReference type="InterPro" id="IPR052929">
    <property type="entry name" value="RNase_H-like_EbsB-rel"/>
</dbReference>
<dbReference type="GO" id="GO:0003676">
    <property type="term" value="F:nucleic acid binding"/>
    <property type="evidence" value="ECO:0007669"/>
    <property type="project" value="InterPro"/>
</dbReference>
<dbReference type="Proteomes" id="UP000095767">
    <property type="component" value="Unassembled WGS sequence"/>
</dbReference>
<name>A0A1E5WK48_9POAL</name>
<dbReference type="Gene3D" id="3.30.420.10">
    <property type="entry name" value="Ribonuclease H-like superfamily/Ribonuclease H"/>
    <property type="match status" value="1"/>
</dbReference>
<dbReference type="Pfam" id="PF13456">
    <property type="entry name" value="RVT_3"/>
    <property type="match status" value="1"/>
</dbReference>
<evidence type="ECO:0000259" key="1">
    <source>
        <dbReference type="Pfam" id="PF13456"/>
    </source>
</evidence>
<gene>
    <name evidence="3" type="ORF">BAE44_0001209</name>
</gene>
<protein>
    <recommendedName>
        <fullName evidence="5">RNase H type-1 domain-containing protein</fullName>
    </recommendedName>
</protein>
<dbReference type="PANTHER" id="PTHR47074:SF11">
    <property type="entry name" value="REVERSE TRANSCRIPTASE-LIKE PROTEIN"/>
    <property type="match status" value="1"/>
</dbReference>
<dbReference type="GO" id="GO:0004523">
    <property type="term" value="F:RNA-DNA hybrid ribonuclease activity"/>
    <property type="evidence" value="ECO:0007669"/>
    <property type="project" value="InterPro"/>
</dbReference>
<dbReference type="STRING" id="888268.A0A1E5WK48"/>
<dbReference type="PANTHER" id="PTHR47074">
    <property type="entry name" value="BNAC02G40300D PROTEIN"/>
    <property type="match status" value="1"/>
</dbReference>
<dbReference type="CDD" id="cd06222">
    <property type="entry name" value="RNase_H_like"/>
    <property type="match status" value="1"/>
</dbReference>
<dbReference type="AlphaFoldDB" id="A0A1E5WK48"/>
<dbReference type="InterPro" id="IPR002156">
    <property type="entry name" value="RNaseH_domain"/>
</dbReference>
<sequence>MRCPNRLKHFVWRIAHNSLALSCNLKRSGMDINRRCHVCRRLDEDGGHLFFKCKNVKQVWREMHLEEIRQGLAGLQSAIGVVEQLLDLDHRLQLKVLFLLNNWWHERNKIREVDQRRGASEIAYLSNWRAEEIIQLRVEKQSVPTSATQQKWRRPAQGFVKINVDGAFDLSTREGRWRYVIRDEEGSVIQTGAGKLEHVFDPMHVELSACIRGVRAAAERGIGQIILETDALQVKQAVGDMGFHLAVLRSLIHELKEMLHDEFISSSIEHVPRDCNQVVHGLAVLGASCSAGSNFIMMGAPDCILDVVASNLAGSQV</sequence>
<evidence type="ECO:0000259" key="2">
    <source>
        <dbReference type="Pfam" id="PF13966"/>
    </source>
</evidence>
<dbReference type="InterPro" id="IPR026960">
    <property type="entry name" value="RVT-Znf"/>
</dbReference>
<comment type="caution">
    <text evidence="3">The sequence shown here is derived from an EMBL/GenBank/DDBJ whole genome shotgun (WGS) entry which is preliminary data.</text>
</comment>
<evidence type="ECO:0000313" key="4">
    <source>
        <dbReference type="Proteomes" id="UP000095767"/>
    </source>
</evidence>
<dbReference type="InterPro" id="IPR012337">
    <property type="entry name" value="RNaseH-like_sf"/>
</dbReference>
<dbReference type="OrthoDB" id="696189at2759"/>
<dbReference type="InterPro" id="IPR036397">
    <property type="entry name" value="RNaseH_sf"/>
</dbReference>
<accession>A0A1E5WK48</accession>
<dbReference type="EMBL" id="LWDX02004247">
    <property type="protein sequence ID" value="OEL37772.1"/>
    <property type="molecule type" value="Genomic_DNA"/>
</dbReference>
<organism evidence="3 4">
    <name type="scientific">Dichanthelium oligosanthes</name>
    <dbReference type="NCBI Taxonomy" id="888268"/>
    <lineage>
        <taxon>Eukaryota</taxon>
        <taxon>Viridiplantae</taxon>
        <taxon>Streptophyta</taxon>
        <taxon>Embryophyta</taxon>
        <taxon>Tracheophyta</taxon>
        <taxon>Spermatophyta</taxon>
        <taxon>Magnoliopsida</taxon>
        <taxon>Liliopsida</taxon>
        <taxon>Poales</taxon>
        <taxon>Poaceae</taxon>
        <taxon>PACMAD clade</taxon>
        <taxon>Panicoideae</taxon>
        <taxon>Panicodae</taxon>
        <taxon>Paniceae</taxon>
        <taxon>Dichantheliinae</taxon>
        <taxon>Dichanthelium</taxon>
    </lineage>
</organism>
<evidence type="ECO:0000313" key="3">
    <source>
        <dbReference type="EMBL" id="OEL37772.1"/>
    </source>
</evidence>
<evidence type="ECO:0008006" key="5">
    <source>
        <dbReference type="Google" id="ProtNLM"/>
    </source>
</evidence>